<dbReference type="STRING" id="1263015.BN580_00957"/>
<evidence type="ECO:0000313" key="1">
    <source>
        <dbReference type="EMBL" id="CDC71964.1"/>
    </source>
</evidence>
<accession>R6TQ88</accession>
<dbReference type="Proteomes" id="UP000017938">
    <property type="component" value="Unassembled WGS sequence"/>
</dbReference>
<reference evidence="1" key="1">
    <citation type="submission" date="2012-11" db="EMBL/GenBank/DDBJ databases">
        <title>Dependencies among metagenomic species, viruses, plasmids and units of genetic variation.</title>
        <authorList>
            <person name="Nielsen H.B."/>
            <person name="Almeida M."/>
            <person name="Juncker A.S."/>
            <person name="Rasmussen S."/>
            <person name="Li J."/>
            <person name="Sunagawa S."/>
            <person name="Plichta D."/>
            <person name="Gautier L."/>
            <person name="Le Chatelier E."/>
            <person name="Peletier E."/>
            <person name="Bonde I."/>
            <person name="Nielsen T."/>
            <person name="Manichanh C."/>
            <person name="Arumugam M."/>
            <person name="Batto J."/>
            <person name="Santos M.B.Q.D."/>
            <person name="Blom N."/>
            <person name="Borruel N."/>
            <person name="Burgdorf K.S."/>
            <person name="Boumezbeur F."/>
            <person name="Casellas F."/>
            <person name="Dore J."/>
            <person name="Guarner F."/>
            <person name="Hansen T."/>
            <person name="Hildebrand F."/>
            <person name="Kaas R.S."/>
            <person name="Kennedy S."/>
            <person name="Kristiansen K."/>
            <person name="Kultima J.R."/>
            <person name="Leonard P."/>
            <person name="Levenez F."/>
            <person name="Lund O."/>
            <person name="Moumen B."/>
            <person name="Le Paslier D."/>
            <person name="Pons N."/>
            <person name="Pedersen O."/>
            <person name="Prifti E."/>
            <person name="Qin J."/>
            <person name="Raes J."/>
            <person name="Tap J."/>
            <person name="Tims S."/>
            <person name="Ussery D.W."/>
            <person name="Yamada T."/>
            <person name="MetaHit consortium"/>
            <person name="Renault P."/>
            <person name="Sicheritz-Ponten T."/>
            <person name="Bork P."/>
            <person name="Wang J."/>
            <person name="Brunak S."/>
            <person name="Ehrlich S.D."/>
        </authorList>
    </citation>
    <scope>NUCLEOTIDE SEQUENCE [LARGE SCALE GENOMIC DNA]</scope>
</reference>
<evidence type="ECO:0000313" key="2">
    <source>
        <dbReference type="Proteomes" id="UP000017938"/>
    </source>
</evidence>
<name>R6TQ88_9BACT</name>
<gene>
    <name evidence="1" type="ORF">BN580_00957</name>
</gene>
<organism evidence="1 2">
    <name type="scientific">Candidatus Colimorpha enterica</name>
    <dbReference type="NCBI Taxonomy" id="3083063"/>
    <lineage>
        <taxon>Bacteria</taxon>
        <taxon>Pseudomonadati</taxon>
        <taxon>Bacteroidota</taxon>
        <taxon>Bacteroidia</taxon>
        <taxon>Bacteroidales</taxon>
        <taxon>Candidatus Colimorpha</taxon>
    </lineage>
</organism>
<proteinExistence type="predicted"/>
<comment type="caution">
    <text evidence="1">The sequence shown here is derived from an EMBL/GenBank/DDBJ whole genome shotgun (WGS) entry which is preliminary data.</text>
</comment>
<dbReference type="EMBL" id="CBFW010000088">
    <property type="protein sequence ID" value="CDC71964.1"/>
    <property type="molecule type" value="Genomic_DNA"/>
</dbReference>
<sequence length="54" mass="5987">MKINVMKSGDKVLNVTSEFVAIERVSGEVDILPLIRQESGVWLDTKNILICLNG</sequence>
<protein>
    <submittedName>
        <fullName evidence="1">Uncharacterized protein</fullName>
    </submittedName>
</protein>
<dbReference type="AlphaFoldDB" id="R6TQ88"/>